<feature type="transmembrane region" description="Helical" evidence="1">
    <location>
        <begin position="61"/>
        <end position="78"/>
    </location>
</feature>
<dbReference type="EMBL" id="VRMN01000008">
    <property type="protein sequence ID" value="KAA8492887.1"/>
    <property type="molecule type" value="Genomic_DNA"/>
</dbReference>
<reference evidence="3" key="1">
    <citation type="journal article" date="2019" name="Nat. Commun.">
        <title>Expansion of phycobilisome linker gene families in mesophilic red algae.</title>
        <authorList>
            <person name="Lee J."/>
            <person name="Kim D."/>
            <person name="Bhattacharya D."/>
            <person name="Yoon H.S."/>
        </authorList>
    </citation>
    <scope>NUCLEOTIDE SEQUENCE [LARGE SCALE GENOMIC DNA]</scope>
    <source>
        <strain evidence="3">CCMP 1328</strain>
    </source>
</reference>
<comment type="caution">
    <text evidence="2">The sequence shown here is derived from an EMBL/GenBank/DDBJ whole genome shotgun (WGS) entry which is preliminary data.</text>
</comment>
<sequence>MEQVKKTDRAVVPGCHHSGMARRVNFATPPVSAAPCAAFDFELEVPPNLSDSVHRSRGRRVAALSALVLALLNIKIILDDAGDLEDGAAVAIYSISILLIAAMLAWEVKAFLQEKPSVDRLERECAVREDQYVQLLDLASRKHHFE</sequence>
<keyword evidence="1" id="KW-0472">Membrane</keyword>
<name>A0A5J4YR49_PORPP</name>
<evidence type="ECO:0000313" key="2">
    <source>
        <dbReference type="EMBL" id="KAA8492887.1"/>
    </source>
</evidence>
<accession>A0A5J4YR49</accession>
<keyword evidence="1" id="KW-1133">Transmembrane helix</keyword>
<dbReference type="AlphaFoldDB" id="A0A5J4YR49"/>
<protein>
    <submittedName>
        <fullName evidence="2">Uncharacterized protein</fullName>
    </submittedName>
</protein>
<feature type="transmembrane region" description="Helical" evidence="1">
    <location>
        <begin position="90"/>
        <end position="112"/>
    </location>
</feature>
<keyword evidence="3" id="KW-1185">Reference proteome</keyword>
<evidence type="ECO:0000313" key="3">
    <source>
        <dbReference type="Proteomes" id="UP000324585"/>
    </source>
</evidence>
<proteinExistence type="predicted"/>
<dbReference type="Proteomes" id="UP000324585">
    <property type="component" value="Unassembled WGS sequence"/>
</dbReference>
<keyword evidence="1" id="KW-0812">Transmembrane</keyword>
<evidence type="ECO:0000256" key="1">
    <source>
        <dbReference type="SAM" id="Phobius"/>
    </source>
</evidence>
<organism evidence="2 3">
    <name type="scientific">Porphyridium purpureum</name>
    <name type="common">Red alga</name>
    <name type="synonym">Porphyridium cruentum</name>
    <dbReference type="NCBI Taxonomy" id="35688"/>
    <lineage>
        <taxon>Eukaryota</taxon>
        <taxon>Rhodophyta</taxon>
        <taxon>Bangiophyceae</taxon>
        <taxon>Porphyridiales</taxon>
        <taxon>Porphyridiaceae</taxon>
        <taxon>Porphyridium</taxon>
    </lineage>
</organism>
<gene>
    <name evidence="2" type="ORF">FVE85_9159</name>
</gene>